<keyword evidence="3" id="KW-1185">Reference proteome</keyword>
<name>A0A392WJ71_9FABA</name>
<proteinExistence type="predicted"/>
<reference evidence="2 3" key="1">
    <citation type="journal article" date="2018" name="Front. Plant Sci.">
        <title>Red Clover (Trifolium pratense) and Zigzag Clover (T. medium) - A Picture of Genomic Similarities and Differences.</title>
        <authorList>
            <person name="Dluhosova J."/>
            <person name="Istvanek J."/>
            <person name="Nedelnik J."/>
            <person name="Repkova J."/>
        </authorList>
    </citation>
    <scope>NUCLEOTIDE SEQUENCE [LARGE SCALE GENOMIC DNA]</scope>
    <source>
        <strain evidence="3">cv. 10/8</strain>
        <tissue evidence="2">Leaf</tissue>
    </source>
</reference>
<sequence>MTQKVHISRDVIVNESEKWKWDIEPVCRSEIQHNHVYLDSSDESDREDDYDEEDTV</sequence>
<evidence type="ECO:0000313" key="2">
    <source>
        <dbReference type="EMBL" id="MCI97935.1"/>
    </source>
</evidence>
<comment type="caution">
    <text evidence="2">The sequence shown here is derived from an EMBL/GenBank/DDBJ whole genome shotgun (WGS) entry which is preliminary data.</text>
</comment>
<feature type="compositionally biased region" description="Acidic residues" evidence="1">
    <location>
        <begin position="40"/>
        <end position="56"/>
    </location>
</feature>
<feature type="non-terminal residue" evidence="2">
    <location>
        <position position="56"/>
    </location>
</feature>
<evidence type="ECO:0000313" key="3">
    <source>
        <dbReference type="Proteomes" id="UP000265520"/>
    </source>
</evidence>
<accession>A0A392WJ71</accession>
<feature type="region of interest" description="Disordered" evidence="1">
    <location>
        <begin position="37"/>
        <end position="56"/>
    </location>
</feature>
<dbReference type="AlphaFoldDB" id="A0A392WJ71"/>
<dbReference type="EMBL" id="LXQA011458939">
    <property type="protein sequence ID" value="MCI97935.1"/>
    <property type="molecule type" value="Genomic_DNA"/>
</dbReference>
<organism evidence="2 3">
    <name type="scientific">Trifolium medium</name>
    <dbReference type="NCBI Taxonomy" id="97028"/>
    <lineage>
        <taxon>Eukaryota</taxon>
        <taxon>Viridiplantae</taxon>
        <taxon>Streptophyta</taxon>
        <taxon>Embryophyta</taxon>
        <taxon>Tracheophyta</taxon>
        <taxon>Spermatophyta</taxon>
        <taxon>Magnoliopsida</taxon>
        <taxon>eudicotyledons</taxon>
        <taxon>Gunneridae</taxon>
        <taxon>Pentapetalae</taxon>
        <taxon>rosids</taxon>
        <taxon>fabids</taxon>
        <taxon>Fabales</taxon>
        <taxon>Fabaceae</taxon>
        <taxon>Papilionoideae</taxon>
        <taxon>50 kb inversion clade</taxon>
        <taxon>NPAAA clade</taxon>
        <taxon>Hologalegina</taxon>
        <taxon>IRL clade</taxon>
        <taxon>Trifolieae</taxon>
        <taxon>Trifolium</taxon>
    </lineage>
</organism>
<dbReference type="Proteomes" id="UP000265520">
    <property type="component" value="Unassembled WGS sequence"/>
</dbReference>
<evidence type="ECO:0000256" key="1">
    <source>
        <dbReference type="SAM" id="MobiDB-lite"/>
    </source>
</evidence>
<protein>
    <submittedName>
        <fullName evidence="2">Uncharacterized protein</fullName>
    </submittedName>
</protein>